<dbReference type="PANTHER" id="PTHR23234:SF10">
    <property type="entry name" value="RIKEN CDNA 6720489N17 GENE-RELATED"/>
    <property type="match status" value="1"/>
</dbReference>
<evidence type="ECO:0000313" key="13">
    <source>
        <dbReference type="Proteomes" id="UP000189704"/>
    </source>
</evidence>
<keyword evidence="5" id="KW-0862">Zinc</keyword>
<dbReference type="InterPro" id="IPR001909">
    <property type="entry name" value="KRAB"/>
</dbReference>
<keyword evidence="13" id="KW-1185">Reference proteome</keyword>
<dbReference type="SUPFAM" id="SSF57667">
    <property type="entry name" value="beta-beta-alpha zinc fingers"/>
    <property type="match status" value="4"/>
</dbReference>
<feature type="domain" description="C2H2-type" evidence="11">
    <location>
        <begin position="426"/>
        <end position="455"/>
    </location>
</feature>
<dbReference type="InterPro" id="IPR050758">
    <property type="entry name" value="Znf_C2H2-type"/>
</dbReference>
<dbReference type="Pfam" id="PF01352">
    <property type="entry name" value="KRAB"/>
    <property type="match status" value="1"/>
</dbReference>
<dbReference type="GO" id="GO:0008270">
    <property type="term" value="F:zinc ion binding"/>
    <property type="evidence" value="ECO:0007669"/>
    <property type="project" value="UniProtKB-KW"/>
</dbReference>
<comment type="subcellular location">
    <subcellularLocation>
        <location evidence="1">Nucleus</location>
    </subcellularLocation>
</comment>
<proteinExistence type="predicted"/>
<dbReference type="KEGG" id="csyr:103272909"/>
<keyword evidence="9" id="KW-0539">Nucleus</keyword>
<dbReference type="PANTHER" id="PTHR23234">
    <property type="entry name" value="ZNF44 PROTEIN"/>
    <property type="match status" value="1"/>
</dbReference>
<dbReference type="SMART" id="SM00349">
    <property type="entry name" value="KRAB"/>
    <property type="match status" value="1"/>
</dbReference>
<keyword evidence="4 10" id="KW-0863">Zinc-finger</keyword>
<dbReference type="GeneID" id="103272909"/>
<evidence type="ECO:0000256" key="4">
    <source>
        <dbReference type="ARBA" id="ARBA00022771"/>
    </source>
</evidence>
<dbReference type="PROSITE" id="PS50805">
    <property type="entry name" value="KRAB"/>
    <property type="match status" value="1"/>
</dbReference>
<gene>
    <name evidence="14" type="primary">LOC103272909</name>
</gene>
<dbReference type="CDD" id="cd07765">
    <property type="entry name" value="KRAB_A-box"/>
    <property type="match status" value="1"/>
</dbReference>
<evidence type="ECO:0000256" key="3">
    <source>
        <dbReference type="ARBA" id="ARBA00022737"/>
    </source>
</evidence>
<dbReference type="InterPro" id="IPR036236">
    <property type="entry name" value="Znf_C2H2_sf"/>
</dbReference>
<dbReference type="AlphaFoldDB" id="A0A1U7UT85"/>
<dbReference type="FunFam" id="3.30.160.60:FF:002343">
    <property type="entry name" value="Zinc finger protein 33A"/>
    <property type="match status" value="2"/>
</dbReference>
<dbReference type="Gene3D" id="3.30.160.60">
    <property type="entry name" value="Classic Zinc Finger"/>
    <property type="match status" value="5"/>
</dbReference>
<protein>
    <submittedName>
        <fullName evidence="14">Zinc finger protein 112-like</fullName>
    </submittedName>
</protein>
<keyword evidence="7" id="KW-0238">DNA-binding</keyword>
<sequence>MVTFKDVAVVFSEEELRLLDSAQRKLYRDVMLENFRNLLSVAHQPFKPDLISQLEREEKLLMVETETQRNGCSGSKNQQMMESIQEVGLSYLSPKELSSCQTWQQDSGRLTRHQELMKDFQGENSQLQEQGDSFCQVWAGMPVQISEDENYILTHIKSQEFPSWRAQYSWRKMHLMELHNYQCRCQQISMKNNFWKSDSLSQISRHSDNLRVHRKEKNYSCHDCGEDIMKLSLLNQDSIQTAEKLDPCTEYRKAFMNNSSSEAHQQFNLEGKPCGKGCGYRSALHVHHSIQREDDGVIENSRLQSNQRVLAEEKPCKCGEYGENCNPYSSLNNYELIHTGEASCRCNIYEKTFGHSLDINSIFRVQTRDDPYEYEENRNVFHQNPCLRVHQKIHTEEQLYRSVEHGKGFICSSNLNIQHRVYMEENPCNSEECGNGFNLASHFQDLQIVHTREQPYKHYVCGNSFSRNLNLQGHQKIHIGEKPYKECGNGFSWSSKLKDHQRAHAGQKPHKCNACGKGF</sequence>
<dbReference type="InterPro" id="IPR036051">
    <property type="entry name" value="KRAB_dom_sf"/>
</dbReference>
<dbReference type="GO" id="GO:0006355">
    <property type="term" value="P:regulation of DNA-templated transcription"/>
    <property type="evidence" value="ECO:0007669"/>
    <property type="project" value="InterPro"/>
</dbReference>
<keyword evidence="6" id="KW-0805">Transcription regulation</keyword>
<name>A0A1U7UT85_CARSF</name>
<feature type="non-terminal residue" evidence="14">
    <location>
        <position position="519"/>
    </location>
</feature>
<evidence type="ECO:0000256" key="10">
    <source>
        <dbReference type="PROSITE-ProRule" id="PRU00042"/>
    </source>
</evidence>
<evidence type="ECO:0000313" key="14">
    <source>
        <dbReference type="RefSeq" id="XP_008068562.1"/>
    </source>
</evidence>
<dbReference type="SUPFAM" id="SSF109640">
    <property type="entry name" value="KRAB domain (Kruppel-associated box)"/>
    <property type="match status" value="1"/>
</dbReference>
<dbReference type="RefSeq" id="XP_008068562.1">
    <property type="nucleotide sequence ID" value="XM_008070371.1"/>
</dbReference>
<keyword evidence="8" id="KW-0804">Transcription</keyword>
<feature type="domain" description="C2H2-type" evidence="11">
    <location>
        <begin position="485"/>
        <end position="509"/>
    </location>
</feature>
<dbReference type="PROSITE" id="PS50157">
    <property type="entry name" value="ZINC_FINGER_C2H2_2"/>
    <property type="match status" value="3"/>
</dbReference>
<dbReference type="OrthoDB" id="9411774at2759"/>
<feature type="domain" description="C2H2-type" evidence="11">
    <location>
        <begin position="456"/>
        <end position="483"/>
    </location>
</feature>
<keyword evidence="2" id="KW-0479">Metal-binding</keyword>
<evidence type="ECO:0000256" key="6">
    <source>
        <dbReference type="ARBA" id="ARBA00023015"/>
    </source>
</evidence>
<organism evidence="13 14">
    <name type="scientific">Carlito syrichta</name>
    <name type="common">Philippine tarsier</name>
    <name type="synonym">Tarsius syrichta</name>
    <dbReference type="NCBI Taxonomy" id="1868482"/>
    <lineage>
        <taxon>Eukaryota</taxon>
        <taxon>Metazoa</taxon>
        <taxon>Chordata</taxon>
        <taxon>Craniata</taxon>
        <taxon>Vertebrata</taxon>
        <taxon>Euteleostomi</taxon>
        <taxon>Mammalia</taxon>
        <taxon>Eutheria</taxon>
        <taxon>Euarchontoglires</taxon>
        <taxon>Primates</taxon>
        <taxon>Haplorrhini</taxon>
        <taxon>Tarsiiformes</taxon>
        <taxon>Tarsiidae</taxon>
        <taxon>Carlito</taxon>
    </lineage>
</organism>
<dbReference type="Proteomes" id="UP000189704">
    <property type="component" value="Unplaced"/>
</dbReference>
<evidence type="ECO:0000259" key="11">
    <source>
        <dbReference type="PROSITE" id="PS50157"/>
    </source>
</evidence>
<feature type="domain" description="KRAB" evidence="12">
    <location>
        <begin position="2"/>
        <end position="73"/>
    </location>
</feature>
<keyword evidence="3" id="KW-0677">Repeat</keyword>
<evidence type="ECO:0000256" key="5">
    <source>
        <dbReference type="ARBA" id="ARBA00022833"/>
    </source>
</evidence>
<evidence type="ECO:0000256" key="7">
    <source>
        <dbReference type="ARBA" id="ARBA00023125"/>
    </source>
</evidence>
<evidence type="ECO:0000256" key="9">
    <source>
        <dbReference type="ARBA" id="ARBA00023242"/>
    </source>
</evidence>
<accession>A0A1U7UT85</accession>
<evidence type="ECO:0000256" key="8">
    <source>
        <dbReference type="ARBA" id="ARBA00023163"/>
    </source>
</evidence>
<dbReference type="STRING" id="1868482.ENSTSYP00000030031"/>
<dbReference type="GO" id="GO:0005634">
    <property type="term" value="C:nucleus"/>
    <property type="evidence" value="ECO:0007669"/>
    <property type="project" value="UniProtKB-SubCell"/>
</dbReference>
<dbReference type="Gene3D" id="6.10.140.140">
    <property type="match status" value="1"/>
</dbReference>
<dbReference type="InterPro" id="IPR013087">
    <property type="entry name" value="Znf_C2H2_type"/>
</dbReference>
<evidence type="ECO:0000256" key="2">
    <source>
        <dbReference type="ARBA" id="ARBA00022723"/>
    </source>
</evidence>
<evidence type="ECO:0000259" key="12">
    <source>
        <dbReference type="PROSITE" id="PS50805"/>
    </source>
</evidence>
<dbReference type="GO" id="GO:0003677">
    <property type="term" value="F:DNA binding"/>
    <property type="evidence" value="ECO:0007669"/>
    <property type="project" value="UniProtKB-KW"/>
</dbReference>
<evidence type="ECO:0000256" key="1">
    <source>
        <dbReference type="ARBA" id="ARBA00004123"/>
    </source>
</evidence>
<reference evidence="14" key="1">
    <citation type="submission" date="2025-08" db="UniProtKB">
        <authorList>
            <consortium name="RefSeq"/>
        </authorList>
    </citation>
    <scope>IDENTIFICATION</scope>
</reference>